<dbReference type="CDD" id="cd16830">
    <property type="entry name" value="HemS-like_N"/>
    <property type="match status" value="1"/>
</dbReference>
<dbReference type="Proteomes" id="UP000196655">
    <property type="component" value="Unassembled WGS sequence"/>
</dbReference>
<evidence type="ECO:0000313" key="3">
    <source>
        <dbReference type="Proteomes" id="UP000196655"/>
    </source>
</evidence>
<reference evidence="3" key="1">
    <citation type="submission" date="2017-05" db="EMBL/GenBank/DDBJ databases">
        <authorList>
            <person name="Macchi M."/>
            <person name="Festa S."/>
            <person name="Coppotelli B.M."/>
            <person name="Morelli I.S."/>
        </authorList>
    </citation>
    <scope>NUCLEOTIDE SEQUENCE [LARGE SCALE GENOMIC DNA]</scope>
    <source>
        <strain evidence="3">I</strain>
    </source>
</reference>
<accession>A0A211ZIY5</accession>
<organism evidence="2 3">
    <name type="scientific">Inquilinus limosus</name>
    <dbReference type="NCBI Taxonomy" id="171674"/>
    <lineage>
        <taxon>Bacteria</taxon>
        <taxon>Pseudomonadati</taxon>
        <taxon>Pseudomonadota</taxon>
        <taxon>Alphaproteobacteria</taxon>
        <taxon>Rhodospirillales</taxon>
        <taxon>Rhodospirillaceae</taxon>
        <taxon>Inquilinus</taxon>
    </lineage>
</organism>
<dbReference type="EMBL" id="NHON01000041">
    <property type="protein sequence ID" value="OWJ65229.1"/>
    <property type="molecule type" value="Genomic_DNA"/>
</dbReference>
<keyword evidence="3" id="KW-1185">Reference proteome</keyword>
<evidence type="ECO:0000313" key="2">
    <source>
        <dbReference type="EMBL" id="OWJ65229.1"/>
    </source>
</evidence>
<sequence>MMQSLDTDLPAPPTALAARWAALRAEKPQLRARDAAAELGVSEGELVASQVGAGSTRIGGDWSTVLQAVEAVGPVMALTRNESVVHEKTGVYRNVSAGSHVGLALGADIDLRLFYTRWAHGFAVGGADHPKPSLQFFDAAGSAVHKIFLTEGSDRAAFAALVERFRHADQAPALAPQEILRPAVLEDSEIDVGGFRAGWDAMEDTHQFFGLLKSHRLNRLQAMRLAEPQRAEAVGRDALRRVLTDAATTGAAIMVFVGNPGCIQIHTGPVHRLHDMGPWLNVLDPGFNLHLREDRIDSAWVVRKPTKDGVVTSLELFDVDGTLMAMLFGARKPGQPERADWRALVAKVSALGAV</sequence>
<feature type="domain" description="Haemin-degrading HemS/ChuX" evidence="1">
    <location>
        <begin position="217"/>
        <end position="347"/>
    </location>
</feature>
<dbReference type="SUPFAM" id="SSF144064">
    <property type="entry name" value="Heme iron utilization protein-like"/>
    <property type="match status" value="1"/>
</dbReference>
<dbReference type="Gene3D" id="3.40.1570.10">
    <property type="entry name" value="HemS/ChuS/ChuX like domains"/>
    <property type="match status" value="2"/>
</dbReference>
<comment type="caution">
    <text evidence="2">The sequence shown here is derived from an EMBL/GenBank/DDBJ whole genome shotgun (WGS) entry which is preliminary data.</text>
</comment>
<protein>
    <submittedName>
        <fullName evidence="2">Hemin-degrading factor</fullName>
    </submittedName>
</protein>
<dbReference type="GO" id="GO:0006826">
    <property type="term" value="P:iron ion transport"/>
    <property type="evidence" value="ECO:0007669"/>
    <property type="project" value="InterPro"/>
</dbReference>
<feature type="domain" description="Haemin-degrading HemS/ChuX" evidence="1">
    <location>
        <begin position="40"/>
        <end position="165"/>
    </location>
</feature>
<gene>
    <name evidence="2" type="ORF">BWR60_20810</name>
</gene>
<name>A0A211ZIY5_9PROT</name>
<dbReference type="CDD" id="cd16831">
    <property type="entry name" value="HemS-like_C"/>
    <property type="match status" value="1"/>
</dbReference>
<evidence type="ECO:0000259" key="1">
    <source>
        <dbReference type="Pfam" id="PF05171"/>
    </source>
</evidence>
<dbReference type="InterPro" id="IPR053733">
    <property type="entry name" value="Heme_Transport_Util_sf"/>
</dbReference>
<dbReference type="InterPro" id="IPR007845">
    <property type="entry name" value="HemS/ChuX_dom"/>
</dbReference>
<dbReference type="AlphaFoldDB" id="A0A211ZIY5"/>
<dbReference type="STRING" id="1122125.GCA_000423185_04304"/>
<proteinExistence type="predicted"/>
<dbReference type="Pfam" id="PF05171">
    <property type="entry name" value="HemS"/>
    <property type="match status" value="2"/>
</dbReference>
<dbReference type="OrthoDB" id="316630at2"/>